<comment type="caution">
    <text evidence="9">The sequence shown here is derived from an EMBL/GenBank/DDBJ whole genome shotgun (WGS) entry which is preliminary data.</text>
</comment>
<keyword evidence="3" id="KW-0547">Nucleotide-binding</keyword>
<proteinExistence type="predicted"/>
<dbReference type="EC" id="2.7.7.108" evidence="5"/>
<dbReference type="PANTHER" id="PTHR39560:SF1">
    <property type="entry name" value="PROTEIN ADENYLYLTRANSFERASE FIC-RELATED"/>
    <property type="match status" value="1"/>
</dbReference>
<accession>D0WI40</accession>
<reference evidence="9" key="1">
    <citation type="submission" date="2009-10" db="EMBL/GenBank/DDBJ databases">
        <authorList>
            <person name="Weinstock G."/>
            <person name="Sodergren E."/>
            <person name="Clifton S."/>
            <person name="Fulton L."/>
            <person name="Fulton B."/>
            <person name="Courtney L."/>
            <person name="Fronick C."/>
            <person name="Harrison M."/>
            <person name="Strong C."/>
            <person name="Farmer C."/>
            <person name="Delahaunty K."/>
            <person name="Markovic C."/>
            <person name="Hall O."/>
            <person name="Minx P."/>
            <person name="Tomlinson C."/>
            <person name="Mitreva M."/>
            <person name="Nelson J."/>
            <person name="Hou S."/>
            <person name="Wollam A."/>
            <person name="Pepin K.H."/>
            <person name="Johnson M."/>
            <person name="Bhonagiri V."/>
            <person name="Nash W.E."/>
            <person name="Warren W."/>
            <person name="Chinwalla A."/>
            <person name="Mardis E.R."/>
            <person name="Wilson R.K."/>
        </authorList>
    </citation>
    <scope>NUCLEOTIDE SEQUENCE [LARGE SCALE GENOMIC DNA]</scope>
    <source>
        <strain evidence="9">ATCC 700122</strain>
    </source>
</reference>
<dbReference type="GO" id="GO:0051302">
    <property type="term" value="P:regulation of cell division"/>
    <property type="evidence" value="ECO:0007669"/>
    <property type="project" value="TreeGrafter"/>
</dbReference>
<name>D0WI40_SLAES</name>
<evidence type="ECO:0000256" key="5">
    <source>
        <dbReference type="ARBA" id="ARBA00034531"/>
    </source>
</evidence>
<dbReference type="InterPro" id="IPR003812">
    <property type="entry name" value="Fido"/>
</dbReference>
<dbReference type="NCBIfam" id="NF046029">
    <property type="entry name" value="ProtAdlyltaseNmFic"/>
    <property type="match status" value="1"/>
</dbReference>
<dbReference type="PANTHER" id="PTHR39560">
    <property type="entry name" value="PROTEIN ADENYLYLTRANSFERASE FIC-RELATED"/>
    <property type="match status" value="1"/>
</dbReference>
<protein>
    <recommendedName>
        <fullName evidence="5">protein adenylyltransferase</fullName>
        <ecNumber evidence="5">2.7.7.108</ecNumber>
    </recommendedName>
</protein>
<dbReference type="STRING" id="649764.HMPREF0762_01512"/>
<evidence type="ECO:0000256" key="1">
    <source>
        <dbReference type="ARBA" id="ARBA00022679"/>
    </source>
</evidence>
<dbReference type="GO" id="GO:0070733">
    <property type="term" value="F:AMPylase activity"/>
    <property type="evidence" value="ECO:0007669"/>
    <property type="project" value="UniProtKB-EC"/>
</dbReference>
<gene>
    <name evidence="9" type="ORF">HMPREF0762_01512</name>
</gene>
<keyword evidence="10" id="KW-1185">Reference proteome</keyword>
<evidence type="ECO:0000256" key="6">
    <source>
        <dbReference type="ARBA" id="ARBA00047939"/>
    </source>
</evidence>
<dbReference type="PROSITE" id="PS51459">
    <property type="entry name" value="FIDO"/>
    <property type="match status" value="1"/>
</dbReference>
<organism evidence="9 10">
    <name type="scientific">Slackia exigua (strain ATCC 700122 / DSM 15923 / CIP 105133 / JCM 11022 / KCTC 5966 / S-7)</name>
    <dbReference type="NCBI Taxonomy" id="649764"/>
    <lineage>
        <taxon>Bacteria</taxon>
        <taxon>Bacillati</taxon>
        <taxon>Actinomycetota</taxon>
        <taxon>Coriobacteriia</taxon>
        <taxon>Eggerthellales</taxon>
        <taxon>Eggerthellaceae</taxon>
        <taxon>Slackia</taxon>
    </lineage>
</organism>
<feature type="domain" description="Fido" evidence="8">
    <location>
        <begin position="42"/>
        <end position="171"/>
    </location>
</feature>
<dbReference type="eggNOG" id="COG2184">
    <property type="taxonomic scope" value="Bacteria"/>
</dbReference>
<evidence type="ECO:0000313" key="9">
    <source>
        <dbReference type="EMBL" id="EEZ60707.1"/>
    </source>
</evidence>
<evidence type="ECO:0000313" key="10">
    <source>
        <dbReference type="Proteomes" id="UP000006001"/>
    </source>
</evidence>
<sequence>MTLENRLGIMDDVKLAHEEERLSKTAALLMYRDGALDTLESGTVHALTSIHRALFCTIYDFAGKIRTVNLAKGSFRFASALYLGSALKSIEKMPQDGFERILEKYVEMNVAHPFREGNGRSGRIWLDHMLRRNLGFTVDWSKIDREDYLLAMERSPVRDVEIKALVREALSDRLDSFTLLARGIDASYAYEGYAAYRAEDLVKGIRPSADRGAK</sequence>
<dbReference type="OrthoDB" id="9813719at2"/>
<comment type="catalytic activity">
    <reaction evidence="7">
        <text>L-tyrosyl-[protein] + ATP = O-(5'-adenylyl)-L-tyrosyl-[protein] + diphosphate</text>
        <dbReference type="Rhea" id="RHEA:54288"/>
        <dbReference type="Rhea" id="RHEA-COMP:10136"/>
        <dbReference type="Rhea" id="RHEA-COMP:13846"/>
        <dbReference type="ChEBI" id="CHEBI:30616"/>
        <dbReference type="ChEBI" id="CHEBI:33019"/>
        <dbReference type="ChEBI" id="CHEBI:46858"/>
        <dbReference type="ChEBI" id="CHEBI:83624"/>
        <dbReference type="EC" id="2.7.7.108"/>
    </reaction>
</comment>
<dbReference type="Pfam" id="PF02661">
    <property type="entry name" value="Fic"/>
    <property type="match status" value="1"/>
</dbReference>
<dbReference type="GO" id="GO:0005524">
    <property type="term" value="F:ATP binding"/>
    <property type="evidence" value="ECO:0007669"/>
    <property type="project" value="UniProtKB-KW"/>
</dbReference>
<evidence type="ECO:0000256" key="4">
    <source>
        <dbReference type="ARBA" id="ARBA00022840"/>
    </source>
</evidence>
<dbReference type="Proteomes" id="UP000006001">
    <property type="component" value="Unassembled WGS sequence"/>
</dbReference>
<dbReference type="HOGENOM" id="CLU_080158_4_0_11"/>
<dbReference type="Gene3D" id="1.10.3290.10">
    <property type="entry name" value="Fido-like domain"/>
    <property type="match status" value="1"/>
</dbReference>
<dbReference type="AlphaFoldDB" id="D0WI40"/>
<keyword evidence="2" id="KW-0548">Nucleotidyltransferase</keyword>
<dbReference type="SUPFAM" id="SSF140931">
    <property type="entry name" value="Fic-like"/>
    <property type="match status" value="1"/>
</dbReference>
<evidence type="ECO:0000256" key="2">
    <source>
        <dbReference type="ARBA" id="ARBA00022695"/>
    </source>
</evidence>
<keyword evidence="4" id="KW-0067">ATP-binding</keyword>
<dbReference type="GeneID" id="85008359"/>
<dbReference type="RefSeq" id="WP_006362774.1">
    <property type="nucleotide sequence ID" value="NZ_GG700631.1"/>
</dbReference>
<comment type="catalytic activity">
    <reaction evidence="6">
        <text>L-threonyl-[protein] + ATP = 3-O-(5'-adenylyl)-L-threonyl-[protein] + diphosphate</text>
        <dbReference type="Rhea" id="RHEA:54292"/>
        <dbReference type="Rhea" id="RHEA-COMP:11060"/>
        <dbReference type="Rhea" id="RHEA-COMP:13847"/>
        <dbReference type="ChEBI" id="CHEBI:30013"/>
        <dbReference type="ChEBI" id="CHEBI:30616"/>
        <dbReference type="ChEBI" id="CHEBI:33019"/>
        <dbReference type="ChEBI" id="CHEBI:138113"/>
        <dbReference type="EC" id="2.7.7.108"/>
    </reaction>
</comment>
<dbReference type="InterPro" id="IPR036597">
    <property type="entry name" value="Fido-like_dom_sf"/>
</dbReference>
<dbReference type="EMBL" id="ACUX02000016">
    <property type="protein sequence ID" value="EEZ60707.1"/>
    <property type="molecule type" value="Genomic_DNA"/>
</dbReference>
<evidence type="ECO:0000259" key="8">
    <source>
        <dbReference type="PROSITE" id="PS51459"/>
    </source>
</evidence>
<keyword evidence="1" id="KW-0808">Transferase</keyword>
<evidence type="ECO:0000256" key="3">
    <source>
        <dbReference type="ARBA" id="ARBA00022741"/>
    </source>
</evidence>
<evidence type="ECO:0000256" key="7">
    <source>
        <dbReference type="ARBA" id="ARBA00048696"/>
    </source>
</evidence>